<dbReference type="WBParaSite" id="L893_g20726.t1">
    <property type="protein sequence ID" value="L893_g20726.t1"/>
    <property type="gene ID" value="L893_g20726"/>
</dbReference>
<reference evidence="3" key="1">
    <citation type="submission" date="2016-11" db="UniProtKB">
        <authorList>
            <consortium name="WormBaseParasite"/>
        </authorList>
    </citation>
    <scope>IDENTIFICATION</scope>
</reference>
<evidence type="ECO:0000256" key="1">
    <source>
        <dbReference type="SAM" id="MobiDB-lite"/>
    </source>
</evidence>
<dbReference type="Proteomes" id="UP000095287">
    <property type="component" value="Unplaced"/>
</dbReference>
<dbReference type="AlphaFoldDB" id="A0A1I7YXI7"/>
<keyword evidence="2" id="KW-1185">Reference proteome</keyword>
<name>A0A1I7YXI7_9BILA</name>
<evidence type="ECO:0000313" key="3">
    <source>
        <dbReference type="WBParaSite" id="L893_g20726.t1"/>
    </source>
</evidence>
<evidence type="ECO:0000313" key="2">
    <source>
        <dbReference type="Proteomes" id="UP000095287"/>
    </source>
</evidence>
<dbReference type="PROSITE" id="PS51257">
    <property type="entry name" value="PROKAR_LIPOPROTEIN"/>
    <property type="match status" value="1"/>
</dbReference>
<proteinExistence type="predicted"/>
<organism evidence="2 3">
    <name type="scientific">Steinernema glaseri</name>
    <dbReference type="NCBI Taxonomy" id="37863"/>
    <lineage>
        <taxon>Eukaryota</taxon>
        <taxon>Metazoa</taxon>
        <taxon>Ecdysozoa</taxon>
        <taxon>Nematoda</taxon>
        <taxon>Chromadorea</taxon>
        <taxon>Rhabditida</taxon>
        <taxon>Tylenchina</taxon>
        <taxon>Panagrolaimomorpha</taxon>
        <taxon>Strongyloidoidea</taxon>
        <taxon>Steinernematidae</taxon>
        <taxon>Steinernema</taxon>
    </lineage>
</organism>
<sequence length="79" mass="8972">MISFVRSSRKKASRSLHENTHQSQCIVLSCKNCYSRTECSPFSFLSGGSHQEEELDEVGIKNCEQMKLIVGQYVNQLSE</sequence>
<feature type="region of interest" description="Disordered" evidence="1">
    <location>
        <begin position="1"/>
        <end position="21"/>
    </location>
</feature>
<protein>
    <submittedName>
        <fullName evidence="3">Ovule protein</fullName>
    </submittedName>
</protein>
<accession>A0A1I7YXI7</accession>